<accession>A0A9X9MDT2</accession>
<evidence type="ECO:0000313" key="3">
    <source>
        <dbReference type="Proteomes" id="UP000269945"/>
    </source>
</evidence>
<feature type="compositionally biased region" description="Basic and acidic residues" evidence="1">
    <location>
        <begin position="32"/>
        <end position="47"/>
    </location>
</feature>
<name>A0A9X9MDT2_GULGU</name>
<dbReference type="AlphaFoldDB" id="A0A9X9MDT2"/>
<sequence>MGLRKRLHSFQRMTQNGSALPPLTQPQWRRGITHERDVSQKKQTRER</sequence>
<keyword evidence="3" id="KW-1185">Reference proteome</keyword>
<proteinExistence type="predicted"/>
<feature type="region of interest" description="Disordered" evidence="1">
    <location>
        <begin position="1"/>
        <end position="47"/>
    </location>
</feature>
<comment type="caution">
    <text evidence="2">The sequence shown here is derived from an EMBL/GenBank/DDBJ whole genome shotgun (WGS) entry which is preliminary data.</text>
</comment>
<evidence type="ECO:0000256" key="1">
    <source>
        <dbReference type="SAM" id="MobiDB-lite"/>
    </source>
</evidence>
<dbReference type="EMBL" id="CYRY02046675">
    <property type="protein sequence ID" value="VCX42438.1"/>
    <property type="molecule type" value="Genomic_DNA"/>
</dbReference>
<dbReference type="Proteomes" id="UP000269945">
    <property type="component" value="Unassembled WGS sequence"/>
</dbReference>
<organism evidence="2 3">
    <name type="scientific">Gulo gulo</name>
    <name type="common">Wolverine</name>
    <name type="synonym">Gluton</name>
    <dbReference type="NCBI Taxonomy" id="48420"/>
    <lineage>
        <taxon>Eukaryota</taxon>
        <taxon>Metazoa</taxon>
        <taxon>Chordata</taxon>
        <taxon>Craniata</taxon>
        <taxon>Vertebrata</taxon>
        <taxon>Euteleostomi</taxon>
        <taxon>Mammalia</taxon>
        <taxon>Eutheria</taxon>
        <taxon>Laurasiatheria</taxon>
        <taxon>Carnivora</taxon>
        <taxon>Caniformia</taxon>
        <taxon>Musteloidea</taxon>
        <taxon>Mustelidae</taxon>
        <taxon>Guloninae</taxon>
        <taxon>Gulo</taxon>
    </lineage>
</organism>
<reference evidence="2 3" key="1">
    <citation type="submission" date="2018-10" db="EMBL/GenBank/DDBJ databases">
        <authorList>
            <person name="Ekblom R."/>
            <person name="Jareborg N."/>
        </authorList>
    </citation>
    <scope>NUCLEOTIDE SEQUENCE [LARGE SCALE GENOMIC DNA]</scope>
    <source>
        <tissue evidence="2">Muscle</tissue>
    </source>
</reference>
<gene>
    <name evidence="2" type="ORF">BN2614_LOCUS2</name>
</gene>
<evidence type="ECO:0000313" key="2">
    <source>
        <dbReference type="EMBL" id="VCX42438.1"/>
    </source>
</evidence>
<protein>
    <submittedName>
        <fullName evidence="2">Uncharacterized protein</fullName>
    </submittedName>
</protein>